<dbReference type="InterPro" id="IPR045584">
    <property type="entry name" value="Pilin-like"/>
</dbReference>
<dbReference type="Proteomes" id="UP000009071">
    <property type="component" value="Chromosome"/>
</dbReference>
<dbReference type="KEGG" id="dma:DMR_06820"/>
<gene>
    <name evidence="2" type="ordered locus">DMR_06820</name>
</gene>
<sequence>MHDFRDNIHCGYDADKWELLSSNAKKFRYRRNFVHAFHLWHCKIMKNNHGFSLVEIICVLVILGILGAFASVGYVRFIRLYSSIKDVDVAIQQGQIAMNRLFTEVTTIDTTATAKPFVLDTSAATAYSTPYKFTSLDGSAGVDNVVSYDSSTKILSLNSVPLCENVSAFLMQKDDSATGVANLSYVTTKLTITVGSKSQMLSSQFTLKNL</sequence>
<keyword evidence="3" id="KW-1185">Reference proteome</keyword>
<accession>C4XJ09</accession>
<organism evidence="2 3">
    <name type="scientific">Solidesulfovibrio magneticus (strain ATCC 700980 / DSM 13731 / RS-1)</name>
    <name type="common">Desulfovibrio magneticus</name>
    <dbReference type="NCBI Taxonomy" id="573370"/>
    <lineage>
        <taxon>Bacteria</taxon>
        <taxon>Pseudomonadati</taxon>
        <taxon>Thermodesulfobacteriota</taxon>
        <taxon>Desulfovibrionia</taxon>
        <taxon>Desulfovibrionales</taxon>
        <taxon>Desulfovibrionaceae</taxon>
        <taxon>Solidesulfovibrio</taxon>
    </lineage>
</organism>
<dbReference type="AlphaFoldDB" id="C4XJ09"/>
<evidence type="ECO:0000313" key="3">
    <source>
        <dbReference type="Proteomes" id="UP000009071"/>
    </source>
</evidence>
<evidence type="ECO:0000313" key="2">
    <source>
        <dbReference type="EMBL" id="BAH74173.1"/>
    </source>
</evidence>
<keyword evidence="1" id="KW-0472">Membrane</keyword>
<dbReference type="SUPFAM" id="SSF54523">
    <property type="entry name" value="Pili subunits"/>
    <property type="match status" value="1"/>
</dbReference>
<reference evidence="2 3" key="1">
    <citation type="journal article" date="2009" name="Genome Res.">
        <title>Whole genome sequence of Desulfovibrio magneticus strain RS-1 revealed common gene clusters in magnetotactic bacteria.</title>
        <authorList>
            <person name="Nakazawa H."/>
            <person name="Arakaki A."/>
            <person name="Narita-Yamada S."/>
            <person name="Yashiro I."/>
            <person name="Jinno K."/>
            <person name="Aoki N."/>
            <person name="Tsuruyama A."/>
            <person name="Okamura Y."/>
            <person name="Tanikawa S."/>
            <person name="Fujita N."/>
            <person name="Takeyama H."/>
            <person name="Matsunaga T."/>
        </authorList>
    </citation>
    <scope>NUCLEOTIDE SEQUENCE [LARGE SCALE GENOMIC DNA]</scope>
    <source>
        <strain evidence="3">ATCC 700980 / DSM 13731 / RS-1</strain>
    </source>
</reference>
<evidence type="ECO:0000256" key="1">
    <source>
        <dbReference type="SAM" id="Phobius"/>
    </source>
</evidence>
<protein>
    <recommendedName>
        <fullName evidence="4">Prepilin-type N-terminal cleavage/methylation domain-containing protein</fullName>
    </recommendedName>
</protein>
<feature type="transmembrane region" description="Helical" evidence="1">
    <location>
        <begin position="53"/>
        <end position="75"/>
    </location>
</feature>
<dbReference type="STRING" id="573370.DMR_06820"/>
<keyword evidence="1" id="KW-1133">Transmembrane helix</keyword>
<dbReference type="HOGENOM" id="CLU_1308459_0_0_7"/>
<dbReference type="Gene3D" id="3.30.700.10">
    <property type="entry name" value="Glycoprotein, Type 4 Pilin"/>
    <property type="match status" value="1"/>
</dbReference>
<dbReference type="NCBIfam" id="TIGR02532">
    <property type="entry name" value="IV_pilin_GFxxxE"/>
    <property type="match status" value="1"/>
</dbReference>
<name>C4XJ09_SOLM1</name>
<proteinExistence type="predicted"/>
<dbReference type="Pfam" id="PF07963">
    <property type="entry name" value="N_methyl"/>
    <property type="match status" value="1"/>
</dbReference>
<dbReference type="InterPro" id="IPR012902">
    <property type="entry name" value="N_methyl_site"/>
</dbReference>
<evidence type="ECO:0008006" key="4">
    <source>
        <dbReference type="Google" id="ProtNLM"/>
    </source>
</evidence>
<dbReference type="EMBL" id="AP010904">
    <property type="protein sequence ID" value="BAH74173.1"/>
    <property type="molecule type" value="Genomic_DNA"/>
</dbReference>
<keyword evidence="1" id="KW-0812">Transmembrane</keyword>